<proteinExistence type="predicted"/>
<keyword evidence="2" id="KW-1185">Reference proteome</keyword>
<reference evidence="1 2" key="1">
    <citation type="submission" date="2023-07" db="EMBL/GenBank/DDBJ databases">
        <title>Sorghum-associated microbial communities from plants grown in Nebraska, USA.</title>
        <authorList>
            <person name="Schachtman D."/>
        </authorList>
    </citation>
    <scope>NUCLEOTIDE SEQUENCE [LARGE SCALE GENOMIC DNA]</scope>
    <source>
        <strain evidence="1 2">4099</strain>
    </source>
</reference>
<evidence type="ECO:0000313" key="1">
    <source>
        <dbReference type="EMBL" id="MDR7194749.1"/>
    </source>
</evidence>
<evidence type="ECO:0008006" key="3">
    <source>
        <dbReference type="Google" id="ProtNLM"/>
    </source>
</evidence>
<organism evidence="1 2">
    <name type="scientific">Luteimonas terrae</name>
    <dbReference type="NCBI Taxonomy" id="1530191"/>
    <lineage>
        <taxon>Bacteria</taxon>
        <taxon>Pseudomonadati</taxon>
        <taxon>Pseudomonadota</taxon>
        <taxon>Gammaproteobacteria</taxon>
        <taxon>Lysobacterales</taxon>
        <taxon>Lysobacteraceae</taxon>
        <taxon>Luteimonas</taxon>
    </lineage>
</organism>
<comment type="caution">
    <text evidence="1">The sequence shown here is derived from an EMBL/GenBank/DDBJ whole genome shotgun (WGS) entry which is preliminary data.</text>
</comment>
<dbReference type="Proteomes" id="UP001256588">
    <property type="component" value="Unassembled WGS sequence"/>
</dbReference>
<evidence type="ECO:0000313" key="2">
    <source>
        <dbReference type="Proteomes" id="UP001256588"/>
    </source>
</evidence>
<protein>
    <recommendedName>
        <fullName evidence="3">DUF1579 domain-containing protein</fullName>
    </recommendedName>
</protein>
<dbReference type="EMBL" id="JAVDWO010000019">
    <property type="protein sequence ID" value="MDR7194749.1"/>
    <property type="molecule type" value="Genomic_DNA"/>
</dbReference>
<sequence length="185" mass="20474">MASCETNETAQVLGVLRIDAASGAQLVARLRLDMDVTWPLLSWGGGQQPLRMEDAGAAAMPERWERFDLAAYRLSDGPPALGLRGGWSEGYAGGGAFYSALYLFELHGDTLKQVFGADMSMYRDIAGNWNDDGTREHHIEEWAGVLIVEPSTHHGYRDLRLRERGGRGGDLYRWSPTAGGYRRVE</sequence>
<gene>
    <name evidence="1" type="ORF">J2W68_003497</name>
</gene>
<dbReference type="RefSeq" id="WP_310238468.1">
    <property type="nucleotide sequence ID" value="NZ_JAVDWO010000019.1"/>
</dbReference>
<name>A0ABU1Y155_9GAMM</name>
<accession>A0ABU1Y155</accession>